<feature type="transmembrane region" description="Helical" evidence="14">
    <location>
        <begin position="1311"/>
        <end position="1328"/>
    </location>
</feature>
<feature type="region of interest" description="Disordered" evidence="15">
    <location>
        <begin position="269"/>
        <end position="294"/>
    </location>
</feature>
<evidence type="ECO:0000256" key="7">
    <source>
        <dbReference type="ARBA" id="ARBA00022837"/>
    </source>
</evidence>
<dbReference type="InterPro" id="IPR023298">
    <property type="entry name" value="ATPase_P-typ_TM_dom_sf"/>
</dbReference>
<feature type="transmembrane region" description="Helical" evidence="14">
    <location>
        <begin position="1476"/>
        <end position="1494"/>
    </location>
</feature>
<reference evidence="17 18" key="1">
    <citation type="journal article" date="2019" name="Mol. Plant Pathol.">
        <title>Genome sequencing of oomycete isolates from Chile supports the New Zealand origin of Phytophthora kernoviae and makes available the first Nothophytophthora sp. genome.</title>
        <authorList>
            <person name="Studholme D.J."/>
            <person name="Panda P."/>
            <person name="Sanfuentes Von Stowasser E."/>
            <person name="Gonzalez M."/>
            <person name="Hill R."/>
            <person name="Sambles C."/>
            <person name="Grant M."/>
            <person name="Williams N.M."/>
            <person name="McDougal R.L."/>
        </authorList>
    </citation>
    <scope>NUCLEOTIDE SEQUENCE [LARGE SCALE GENOMIC DNA]</scope>
    <source>
        <strain evidence="17">Chile4</strain>
    </source>
</reference>
<feature type="transmembrane region" description="Helical" evidence="14">
    <location>
        <begin position="95"/>
        <end position="115"/>
    </location>
</feature>
<keyword evidence="4 14" id="KW-0812">Transmembrane</keyword>
<dbReference type="InterPro" id="IPR018303">
    <property type="entry name" value="ATPase_P-typ_P_site"/>
</dbReference>
<comment type="function">
    <text evidence="14">Catalyzes the hydrolysis of ATP coupled with the transport of calcium.</text>
</comment>
<feature type="transmembrane region" description="Helical" evidence="14">
    <location>
        <begin position="876"/>
        <end position="894"/>
    </location>
</feature>
<dbReference type="Proteomes" id="UP000285624">
    <property type="component" value="Unassembled WGS sequence"/>
</dbReference>
<dbReference type="EMBL" id="MBDN02000201">
    <property type="protein sequence ID" value="RLN78214.1"/>
    <property type="molecule type" value="Genomic_DNA"/>
</dbReference>
<dbReference type="PROSITE" id="PS51382">
    <property type="entry name" value="SPX"/>
    <property type="match status" value="1"/>
</dbReference>
<dbReference type="Pfam" id="PF13246">
    <property type="entry name" value="Cation_ATPase"/>
    <property type="match status" value="1"/>
</dbReference>
<dbReference type="Gene3D" id="1.20.1250.20">
    <property type="entry name" value="MFS general substrate transporter like domains"/>
    <property type="match status" value="1"/>
</dbReference>
<gene>
    <name evidence="17" type="ORF">BBO99_00006129</name>
</gene>
<dbReference type="GO" id="GO:0012505">
    <property type="term" value="C:endomembrane system"/>
    <property type="evidence" value="ECO:0007669"/>
    <property type="project" value="UniProtKB-SubCell"/>
</dbReference>
<dbReference type="InterPro" id="IPR001757">
    <property type="entry name" value="P_typ_ATPase"/>
</dbReference>
<evidence type="ECO:0000256" key="6">
    <source>
        <dbReference type="ARBA" id="ARBA00022741"/>
    </source>
</evidence>
<dbReference type="STRING" id="325452.A0A3R7JSJ4"/>
<dbReference type="CDD" id="cd14479">
    <property type="entry name" value="SPX-MFS_plant"/>
    <property type="match status" value="1"/>
</dbReference>
<dbReference type="SUPFAM" id="SSF56784">
    <property type="entry name" value="HAD-like"/>
    <property type="match status" value="1"/>
</dbReference>
<dbReference type="Pfam" id="PF00689">
    <property type="entry name" value="Cation_ATPase_C"/>
    <property type="match status" value="1"/>
</dbReference>
<dbReference type="FunFam" id="3.40.1110.10:FF:000069">
    <property type="entry name" value="Calcium-transporting ATPase"/>
    <property type="match status" value="1"/>
</dbReference>
<dbReference type="Pfam" id="PF00122">
    <property type="entry name" value="E1-E2_ATPase"/>
    <property type="match status" value="1"/>
</dbReference>
<dbReference type="FunFam" id="2.70.150.10:FF:000029">
    <property type="entry name" value="Calcium-transporting ATPase"/>
    <property type="match status" value="1"/>
</dbReference>
<feature type="transmembrane region" description="Helical" evidence="14">
    <location>
        <begin position="799"/>
        <end position="821"/>
    </location>
</feature>
<evidence type="ECO:0000256" key="2">
    <source>
        <dbReference type="ARBA" id="ARBA00022448"/>
    </source>
</evidence>
<dbReference type="InterPro" id="IPR004014">
    <property type="entry name" value="ATPase_P-typ_cation-transptr_N"/>
</dbReference>
<dbReference type="InterPro" id="IPR006408">
    <property type="entry name" value="P-type_ATPase_IIB"/>
</dbReference>
<feature type="transmembrane region" description="Helical" evidence="14">
    <location>
        <begin position="1597"/>
        <end position="1617"/>
    </location>
</feature>
<feature type="transmembrane region" description="Helical" evidence="14">
    <location>
        <begin position="996"/>
        <end position="1016"/>
    </location>
</feature>
<feature type="transmembrane region" description="Helical" evidence="14">
    <location>
        <begin position="1399"/>
        <end position="1417"/>
    </location>
</feature>
<keyword evidence="5" id="KW-0479">Metal-binding</keyword>
<evidence type="ECO:0000256" key="15">
    <source>
        <dbReference type="SAM" id="MobiDB-lite"/>
    </source>
</evidence>
<proteinExistence type="inferred from homology"/>
<dbReference type="FunFam" id="1.20.1110.10:FF:000036">
    <property type="entry name" value="Calcium-transporting ATPase"/>
    <property type="match status" value="1"/>
</dbReference>
<keyword evidence="13 14" id="KW-0472">Membrane</keyword>
<dbReference type="InterPro" id="IPR006068">
    <property type="entry name" value="ATPase_P-typ_cation-transptr_C"/>
</dbReference>
<dbReference type="GO" id="GO:0046872">
    <property type="term" value="F:metal ion binding"/>
    <property type="evidence" value="ECO:0007669"/>
    <property type="project" value="UniProtKB-KW"/>
</dbReference>
<evidence type="ECO:0000256" key="12">
    <source>
        <dbReference type="ARBA" id="ARBA00023065"/>
    </source>
</evidence>
<feature type="transmembrane region" description="Helical" evidence="14">
    <location>
        <begin position="966"/>
        <end position="990"/>
    </location>
</feature>
<comment type="catalytic activity">
    <reaction evidence="14">
        <text>Ca(2+)(in) + ATP + H2O = Ca(2+)(out) + ADP + phosphate + H(+)</text>
        <dbReference type="Rhea" id="RHEA:18105"/>
        <dbReference type="ChEBI" id="CHEBI:15377"/>
        <dbReference type="ChEBI" id="CHEBI:15378"/>
        <dbReference type="ChEBI" id="CHEBI:29108"/>
        <dbReference type="ChEBI" id="CHEBI:30616"/>
        <dbReference type="ChEBI" id="CHEBI:43474"/>
        <dbReference type="ChEBI" id="CHEBI:456216"/>
        <dbReference type="EC" id="7.2.2.10"/>
    </reaction>
</comment>
<keyword evidence="8 14" id="KW-0067">ATP-binding</keyword>
<dbReference type="SFLD" id="SFLDG00002">
    <property type="entry name" value="C1.7:_P-type_atpase_like"/>
    <property type="match status" value="1"/>
</dbReference>
<evidence type="ECO:0000313" key="17">
    <source>
        <dbReference type="EMBL" id="RLN78214.1"/>
    </source>
</evidence>
<dbReference type="Pfam" id="PF00690">
    <property type="entry name" value="Cation_ATPase_N"/>
    <property type="match status" value="1"/>
</dbReference>
<evidence type="ECO:0000256" key="1">
    <source>
        <dbReference type="ARBA" id="ARBA00004127"/>
    </source>
</evidence>
<feature type="transmembrane region" description="Helical" evidence="14">
    <location>
        <begin position="1374"/>
        <end position="1393"/>
    </location>
</feature>
<evidence type="ECO:0000256" key="13">
    <source>
        <dbReference type="ARBA" id="ARBA00023136"/>
    </source>
</evidence>
<dbReference type="NCBIfam" id="TIGR01494">
    <property type="entry name" value="ATPase_P-type"/>
    <property type="match status" value="2"/>
</dbReference>
<keyword evidence="12 14" id="KW-0406">Ion transport</keyword>
<dbReference type="InterPro" id="IPR045264">
    <property type="entry name" value="SPXM_SPX_plant"/>
</dbReference>
<feature type="transmembrane region" description="Helical" evidence="14">
    <location>
        <begin position="121"/>
        <end position="141"/>
    </location>
</feature>
<dbReference type="PROSITE" id="PS00154">
    <property type="entry name" value="ATPASE_E1_E2"/>
    <property type="match status" value="1"/>
</dbReference>
<feature type="transmembrane region" description="Helical" evidence="14">
    <location>
        <begin position="322"/>
        <end position="344"/>
    </location>
</feature>
<protein>
    <recommendedName>
        <fullName evidence="14">Calcium-transporting ATPase</fullName>
        <ecNumber evidence="14">7.2.2.10</ecNumber>
    </recommendedName>
</protein>
<feature type="transmembrane region" description="Helical" evidence="14">
    <location>
        <begin position="1348"/>
        <end position="1367"/>
    </location>
</feature>
<evidence type="ECO:0000256" key="3">
    <source>
        <dbReference type="ARBA" id="ARBA00022568"/>
    </source>
</evidence>
<dbReference type="EC" id="7.2.2.10" evidence="14"/>
<comment type="subcellular location">
    <subcellularLocation>
        <location evidence="1">Endomembrane system</location>
        <topology evidence="1">Multi-pass membrane protein</topology>
    </subcellularLocation>
    <subcellularLocation>
        <location evidence="14">Membrane</location>
        <topology evidence="14">Multi-pass membrane protein</topology>
    </subcellularLocation>
</comment>
<dbReference type="SUPFAM" id="SSF103473">
    <property type="entry name" value="MFS general substrate transporter"/>
    <property type="match status" value="1"/>
</dbReference>
<feature type="transmembrane region" description="Helical" evidence="14">
    <location>
        <begin position="364"/>
        <end position="392"/>
    </location>
</feature>
<feature type="transmembrane region" description="Helical" evidence="14">
    <location>
        <begin position="1437"/>
        <end position="1456"/>
    </location>
</feature>
<dbReference type="InterPro" id="IPR023299">
    <property type="entry name" value="ATPase_P-typ_cyto_dom_N"/>
</dbReference>
<keyword evidence="18" id="KW-1185">Reference proteome</keyword>
<comment type="caution">
    <text evidence="17">The sequence shown here is derived from an EMBL/GenBank/DDBJ whole genome shotgun (WGS) entry which is preliminary data.</text>
</comment>
<evidence type="ECO:0000256" key="10">
    <source>
        <dbReference type="ARBA" id="ARBA00022967"/>
    </source>
</evidence>
<dbReference type="InterPro" id="IPR023214">
    <property type="entry name" value="HAD_sf"/>
</dbReference>
<keyword evidence="11 14" id="KW-1133">Transmembrane helix</keyword>
<dbReference type="FunFam" id="1.20.1110.10:FF:000033">
    <property type="entry name" value="Calcium-transporting ATPase"/>
    <property type="match status" value="1"/>
</dbReference>
<evidence type="ECO:0000259" key="16">
    <source>
        <dbReference type="PROSITE" id="PS51382"/>
    </source>
</evidence>
<dbReference type="GO" id="GO:0005388">
    <property type="term" value="F:P-type calcium transporter activity"/>
    <property type="evidence" value="ECO:0007669"/>
    <property type="project" value="UniProtKB-EC"/>
</dbReference>
<evidence type="ECO:0000256" key="9">
    <source>
        <dbReference type="ARBA" id="ARBA00022842"/>
    </source>
</evidence>
<dbReference type="SFLD" id="SFLDF00027">
    <property type="entry name" value="p-type_atpase"/>
    <property type="match status" value="1"/>
</dbReference>
<dbReference type="InterPro" id="IPR011701">
    <property type="entry name" value="MFS"/>
</dbReference>
<sequence>MIHSEQHNGGGQFKVVASDLIRLIETQHEHQAEHLAKLGGITGVASAMGVDITQGLNSNNTADLKQREDTFGSNYIAPPKATSLLELMWEAFQDVTILVLTCSGILSVILAVTVGDHPDTGWIEGACIIFAVLVVTMVTAINDYQKEAQFRALNAVKEDEKIKVIRSGVPAEVGKFGLVVGDIVRVDLGDIVPADGIVFDQKELKLDESAMTGESDLMVKNTENPFLLSGTKVMEGLGKMLVVCVGENSQAGIIKKLILGKDKEKEKAKAEAEKKAASSAAATTPLPSPPTAANGTVEQAEEYDNGDSQSPLEAKLNRLTILIGKLGTAVAILVFIIMSIRFSLETFTGDDKNEWKAKYVSNYLQFFIVAITVLVVAIPEGLPLAVTISLAYSVKKMLMDNNLVRHLDACETMGSATTICSDKTGTLTTNRMTVMQIWLGGQEFSSASQATDEMSESTRDVFCNGVCVNSTAEILPSKVPGGQPEHTGNKTECALLQFVRDCGVDYPSVRANTEIGHMLTFSSKKKRMSVVVKRSATTCRIFTKGATEVVLGLCSKMKRLDGSVASLDATQKEIIGTSIIEKYASQGFRTLCLSYRDVEVSSEEISEWSDDDIEKDLTCVAIVGIEDPVRKEVPDSIRLCHRAGIIVRMVTGDNISTARSIAGKCGIISPNDGSLVIEGQEFRKRVLDGNGNIIQSEFDKIWPFLRVMARSSPKDKYTLVTGLIQSNLMPYGPQIVAVTGDGTNDAPALKKANVGFAMGISGTAVAKDASDIILMDDNFTSIVSAIKWGRNVYDSIAKFLMFQLTVNVVAISLAFLGAVILEQSPLSAVQLLWVNLIMDSFASLALATEPPTPALLERRPYPKTKPLLSKIMTKHIIGQAAYQLIILLMLTFVGEKILDVYSGRLQDVHLRPDYTPEKEDELKNEPSQHMTVVFNTFVWMQLFNEINCRKIHDEANVFEGLLGNRVYIYMSLLQAIMQLIIVQCTGNFFNCKPLTVSQWGICIAFGAGAIPLRVLLRLLSAKWLPAFCRDADAVDVQGFPPTAKAIRKGQPINDKHHVAAEESVACLTLMLKQHYLEYKQLKKKLKKVLVAQREDKHHEQENFKLALDSEVERVVLFFLTKQGEFATTLQGLRTQHLELASGDLEAMHSIADMYRHVGDELVTLLHFVELNATGIRKILKKHDKSLKEHKIMGSYLSSRTDSQASHLQQLYHDEGISAIIASIRSALTNLRRLEVQLATESTNKTLVRSISEDEPVLSRIGQARRRLHKSTQYVKTVAARSLIFDSESSEDEDDETYDMLKRLRQASEPSRLLNMLNSFLYMTNYYIVAPTSGKYAAKLGAEASMSGVIVGMTPVASLASAVLYSWWANRSYKASLSFATVCLILGNLLYGLALTYDSVAMALAGRMLNGFGGARAINRRYIADNYSREERTQASALFVTASALGMAGGPALAAALHYLPDYSIAGVEITTETSPGWVMFVLWSVYLVALVLWFKEPDRLERERFLERRRSMLENGMGNSSIAAVTAEINENTPLISHSSSMVGRPPTLSSLWKNVPVVASLFIYIVLKLVLECLITASSTITMYHFQWGSENNGLYLALLGLLMFPTNMIVGWMSFRYEDREMIMISEAAMLVGVGIIVNYGHYSVAQFVAGGVIIFISTNVLEGVNMSLLSKTIPKAFAKGTFNSGLLATEAGTLGRAIGDVMITVVGLPGIQYVLNYTFAPLIAISLLIILYTGRVYHKLATDD</sequence>
<dbReference type="InterPro" id="IPR004331">
    <property type="entry name" value="SPX_dom"/>
</dbReference>
<dbReference type="Gene3D" id="3.40.1110.10">
    <property type="entry name" value="Calcium-transporting ATPase, cytoplasmic domain N"/>
    <property type="match status" value="1"/>
</dbReference>
<keyword evidence="7 14" id="KW-0106">Calcium</keyword>
<evidence type="ECO:0000313" key="18">
    <source>
        <dbReference type="Proteomes" id="UP000285624"/>
    </source>
</evidence>
<evidence type="ECO:0000256" key="5">
    <source>
        <dbReference type="ARBA" id="ARBA00022723"/>
    </source>
</evidence>
<comment type="similarity">
    <text evidence="14">Belongs to the cation transport ATPase (P-type) (TC 3.A.3) family.</text>
</comment>
<dbReference type="GO" id="GO:0016887">
    <property type="term" value="F:ATP hydrolysis activity"/>
    <property type="evidence" value="ECO:0007669"/>
    <property type="project" value="InterPro"/>
</dbReference>
<dbReference type="SUPFAM" id="SSF81665">
    <property type="entry name" value="Calcium ATPase, transmembrane domain M"/>
    <property type="match status" value="1"/>
</dbReference>
<dbReference type="CDD" id="cd02081">
    <property type="entry name" value="P-type_ATPase_Ca_PMCA-like"/>
    <property type="match status" value="1"/>
</dbReference>
<evidence type="ECO:0000256" key="8">
    <source>
        <dbReference type="ARBA" id="ARBA00022840"/>
    </source>
</evidence>
<dbReference type="InterPro" id="IPR036259">
    <property type="entry name" value="MFS_trans_sf"/>
</dbReference>
<dbReference type="Pfam" id="PF07690">
    <property type="entry name" value="MFS_1"/>
    <property type="match status" value="1"/>
</dbReference>
<dbReference type="FunFam" id="1.20.1110.10:FF:000014">
    <property type="entry name" value="Calcium-transporting ATPase"/>
    <property type="match status" value="1"/>
</dbReference>
<dbReference type="SUPFAM" id="SSF81660">
    <property type="entry name" value="Metal cation-transporting ATPase, ATP-binding domain N"/>
    <property type="match status" value="1"/>
</dbReference>
<dbReference type="GO" id="GO:0005524">
    <property type="term" value="F:ATP binding"/>
    <property type="evidence" value="ECO:0007669"/>
    <property type="project" value="UniProtKB-KW"/>
</dbReference>
<name>A0A3R7JSJ4_9STRA</name>
<dbReference type="PRINTS" id="PR00119">
    <property type="entry name" value="CATATPASE"/>
</dbReference>
<keyword evidence="10" id="KW-1278">Translocase</keyword>
<evidence type="ECO:0000256" key="14">
    <source>
        <dbReference type="RuleBase" id="RU361146"/>
    </source>
</evidence>
<dbReference type="Gene3D" id="2.70.150.10">
    <property type="entry name" value="Calcium-transporting ATPase, cytoplasmic transduction domain A"/>
    <property type="match status" value="1"/>
</dbReference>
<keyword evidence="9" id="KW-0460">Magnesium</keyword>
<accession>A0A3R7JSJ4</accession>
<dbReference type="GO" id="GO:0005886">
    <property type="term" value="C:plasma membrane"/>
    <property type="evidence" value="ECO:0007669"/>
    <property type="project" value="TreeGrafter"/>
</dbReference>
<feature type="domain" description="SPX" evidence="16">
    <location>
        <begin position="1054"/>
        <end position="1196"/>
    </location>
</feature>
<dbReference type="InterPro" id="IPR044492">
    <property type="entry name" value="P_typ_ATPase_HD_dom"/>
</dbReference>
<evidence type="ECO:0000256" key="4">
    <source>
        <dbReference type="ARBA" id="ARBA00022692"/>
    </source>
</evidence>
<evidence type="ECO:0000256" key="11">
    <source>
        <dbReference type="ARBA" id="ARBA00022989"/>
    </source>
</evidence>
<dbReference type="NCBIfam" id="TIGR01517">
    <property type="entry name" value="ATPase-IIB_Ca"/>
    <property type="match status" value="1"/>
</dbReference>
<dbReference type="InterPro" id="IPR059000">
    <property type="entry name" value="ATPase_P-type_domA"/>
</dbReference>
<dbReference type="InterPro" id="IPR008250">
    <property type="entry name" value="ATPase_P-typ_transduc_dom_A_sf"/>
</dbReference>
<keyword evidence="3 14" id="KW-0109">Calcium transport</keyword>
<keyword evidence="2 14" id="KW-0813">Transport</keyword>
<dbReference type="SUPFAM" id="SSF81653">
    <property type="entry name" value="Calcium ATPase, transduction domain A"/>
    <property type="match status" value="1"/>
</dbReference>
<dbReference type="SMART" id="SM00831">
    <property type="entry name" value="Cation_ATPase_N"/>
    <property type="match status" value="1"/>
</dbReference>
<feature type="transmembrane region" description="Helical" evidence="14">
    <location>
        <begin position="1648"/>
        <end position="1667"/>
    </location>
</feature>
<dbReference type="SFLD" id="SFLDS00003">
    <property type="entry name" value="Haloacid_Dehalogenase"/>
    <property type="match status" value="1"/>
</dbReference>
<dbReference type="InterPro" id="IPR036412">
    <property type="entry name" value="HAD-like_sf"/>
</dbReference>
<dbReference type="Gene3D" id="3.40.50.1000">
    <property type="entry name" value="HAD superfamily/HAD-like"/>
    <property type="match status" value="1"/>
</dbReference>
<feature type="transmembrane region" description="Helical" evidence="14">
    <location>
        <begin position="1717"/>
        <end position="1735"/>
    </location>
</feature>
<dbReference type="PANTHER" id="PTHR24093:SF369">
    <property type="entry name" value="CALCIUM-TRANSPORTING ATPASE"/>
    <property type="match status" value="1"/>
</dbReference>
<dbReference type="Gene3D" id="1.20.1110.10">
    <property type="entry name" value="Calcium-transporting ATPase, transmembrane domain"/>
    <property type="match status" value="2"/>
</dbReference>
<dbReference type="PANTHER" id="PTHR24093">
    <property type="entry name" value="CATION TRANSPORTING ATPASE"/>
    <property type="match status" value="1"/>
</dbReference>
<comment type="caution">
    <text evidence="14">Lacks conserved residue(s) required for the propagation of feature annotation.</text>
</comment>
<dbReference type="PRINTS" id="PR00121">
    <property type="entry name" value="NAKATPASE"/>
</dbReference>
<organism evidence="17 18">
    <name type="scientific">Phytophthora kernoviae</name>
    <dbReference type="NCBI Taxonomy" id="325452"/>
    <lineage>
        <taxon>Eukaryota</taxon>
        <taxon>Sar</taxon>
        <taxon>Stramenopiles</taxon>
        <taxon>Oomycota</taxon>
        <taxon>Peronosporomycetes</taxon>
        <taxon>Peronosporales</taxon>
        <taxon>Peronosporaceae</taxon>
        <taxon>Phytophthora</taxon>
    </lineage>
</organism>
<keyword evidence="6 14" id="KW-0547">Nucleotide-binding</keyword>
<feature type="transmembrane region" description="Helical" evidence="14">
    <location>
        <begin position="1562"/>
        <end position="1585"/>
    </location>
</feature>